<sequence length="139" mass="15246">MWATKNPPGFRVRQTSWAKSAGRPDRSRLPLAENSKSKVVSSNGGEAFLEIPTESTTPAFFKRQHVLSGSEIDATWLFDPRSGGSLSHAECYAASEFEVVGEEAEVVVTARFPGKRDDVSETDGEYQDAEGEEPYEDVS</sequence>
<name>A0AAW1XWE8_RUBAR</name>
<comment type="caution">
    <text evidence="2">The sequence shown here is derived from an EMBL/GenBank/DDBJ whole genome shotgun (WGS) entry which is preliminary data.</text>
</comment>
<evidence type="ECO:0000313" key="3">
    <source>
        <dbReference type="Proteomes" id="UP001457282"/>
    </source>
</evidence>
<feature type="compositionally biased region" description="Acidic residues" evidence="1">
    <location>
        <begin position="120"/>
        <end position="139"/>
    </location>
</feature>
<organism evidence="2 3">
    <name type="scientific">Rubus argutus</name>
    <name type="common">Southern blackberry</name>
    <dbReference type="NCBI Taxonomy" id="59490"/>
    <lineage>
        <taxon>Eukaryota</taxon>
        <taxon>Viridiplantae</taxon>
        <taxon>Streptophyta</taxon>
        <taxon>Embryophyta</taxon>
        <taxon>Tracheophyta</taxon>
        <taxon>Spermatophyta</taxon>
        <taxon>Magnoliopsida</taxon>
        <taxon>eudicotyledons</taxon>
        <taxon>Gunneridae</taxon>
        <taxon>Pentapetalae</taxon>
        <taxon>rosids</taxon>
        <taxon>fabids</taxon>
        <taxon>Rosales</taxon>
        <taxon>Rosaceae</taxon>
        <taxon>Rosoideae</taxon>
        <taxon>Rosoideae incertae sedis</taxon>
        <taxon>Rubus</taxon>
    </lineage>
</organism>
<protein>
    <submittedName>
        <fullName evidence="2">Uncharacterized protein</fullName>
    </submittedName>
</protein>
<keyword evidence="3" id="KW-1185">Reference proteome</keyword>
<evidence type="ECO:0000313" key="2">
    <source>
        <dbReference type="EMBL" id="KAK9940909.1"/>
    </source>
</evidence>
<dbReference type="AlphaFoldDB" id="A0AAW1XWE8"/>
<dbReference type="Proteomes" id="UP001457282">
    <property type="component" value="Unassembled WGS sequence"/>
</dbReference>
<feature type="region of interest" description="Disordered" evidence="1">
    <location>
        <begin position="1"/>
        <end position="38"/>
    </location>
</feature>
<accession>A0AAW1XWE8</accession>
<proteinExistence type="predicted"/>
<evidence type="ECO:0000256" key="1">
    <source>
        <dbReference type="SAM" id="MobiDB-lite"/>
    </source>
</evidence>
<feature type="region of interest" description="Disordered" evidence="1">
    <location>
        <begin position="113"/>
        <end position="139"/>
    </location>
</feature>
<dbReference type="EMBL" id="JBEDUW010000003">
    <property type="protein sequence ID" value="KAK9940909.1"/>
    <property type="molecule type" value="Genomic_DNA"/>
</dbReference>
<gene>
    <name evidence="2" type="ORF">M0R45_017542</name>
</gene>
<reference evidence="2 3" key="1">
    <citation type="journal article" date="2023" name="G3 (Bethesda)">
        <title>A chromosome-length genome assembly and annotation of blackberry (Rubus argutus, cv. 'Hillquist').</title>
        <authorList>
            <person name="Bruna T."/>
            <person name="Aryal R."/>
            <person name="Dudchenko O."/>
            <person name="Sargent D.J."/>
            <person name="Mead D."/>
            <person name="Buti M."/>
            <person name="Cavallini A."/>
            <person name="Hytonen T."/>
            <person name="Andres J."/>
            <person name="Pham M."/>
            <person name="Weisz D."/>
            <person name="Mascagni F."/>
            <person name="Usai G."/>
            <person name="Natali L."/>
            <person name="Bassil N."/>
            <person name="Fernandez G.E."/>
            <person name="Lomsadze A."/>
            <person name="Armour M."/>
            <person name="Olukolu B."/>
            <person name="Poorten T."/>
            <person name="Britton C."/>
            <person name="Davik J."/>
            <person name="Ashrafi H."/>
            <person name="Aiden E.L."/>
            <person name="Borodovsky M."/>
            <person name="Worthington M."/>
        </authorList>
    </citation>
    <scope>NUCLEOTIDE SEQUENCE [LARGE SCALE GENOMIC DNA]</scope>
    <source>
        <strain evidence="2">PI 553951</strain>
    </source>
</reference>